<evidence type="ECO:0000256" key="1">
    <source>
        <dbReference type="SAM" id="MobiDB-lite"/>
    </source>
</evidence>
<accession>A0AAN8MZX5</accession>
<name>A0AAN8MZX5_9PEZI</name>
<feature type="region of interest" description="Disordered" evidence="1">
    <location>
        <begin position="34"/>
        <end position="65"/>
    </location>
</feature>
<proteinExistence type="predicted"/>
<dbReference type="Proteomes" id="UP001313282">
    <property type="component" value="Unassembled WGS sequence"/>
</dbReference>
<dbReference type="AlphaFoldDB" id="A0AAN8MZX5"/>
<organism evidence="2 3">
    <name type="scientific">Orbilia javanica</name>
    <dbReference type="NCBI Taxonomy" id="47235"/>
    <lineage>
        <taxon>Eukaryota</taxon>
        <taxon>Fungi</taxon>
        <taxon>Dikarya</taxon>
        <taxon>Ascomycota</taxon>
        <taxon>Pezizomycotina</taxon>
        <taxon>Orbiliomycetes</taxon>
        <taxon>Orbiliales</taxon>
        <taxon>Orbiliaceae</taxon>
        <taxon>Orbilia</taxon>
    </lineage>
</organism>
<reference evidence="2 3" key="1">
    <citation type="submission" date="2019-10" db="EMBL/GenBank/DDBJ databases">
        <authorList>
            <person name="Palmer J.M."/>
        </authorList>
    </citation>
    <scope>NUCLEOTIDE SEQUENCE [LARGE SCALE GENOMIC DNA]</scope>
    <source>
        <strain evidence="2 3">TWF718</strain>
    </source>
</reference>
<gene>
    <name evidence="2" type="ORF">TWF718_009792</name>
</gene>
<protein>
    <submittedName>
        <fullName evidence="2">Uncharacterized protein</fullName>
    </submittedName>
</protein>
<comment type="caution">
    <text evidence="2">The sequence shown here is derived from an EMBL/GenBank/DDBJ whole genome shotgun (WGS) entry which is preliminary data.</text>
</comment>
<evidence type="ECO:0000313" key="2">
    <source>
        <dbReference type="EMBL" id="KAK6337006.1"/>
    </source>
</evidence>
<keyword evidence="3" id="KW-1185">Reference proteome</keyword>
<dbReference type="EMBL" id="JAVHNR010000007">
    <property type="protein sequence ID" value="KAK6337006.1"/>
    <property type="molecule type" value="Genomic_DNA"/>
</dbReference>
<sequence length="344" mass="38953">MAVVKRLRFFFAFVLSATTFFALISGQALLPENSQHQHRQRQQAGRGLISQSHKHAGQQSPLGEWAPNTIKNLPETFSEGIAIVDWKSYVDASRYNYALNHWESLKNDPEMVDRYGAHGPSAENMLKVLCLVDSSSSDGESQTIETSECTWEEVHDPRPSQRWHIRYKYLEEEIKSSSGDDPRWIASIRNGRSDRCAEATNDSGLGKARARNRRSNNAIDVLKLGPVVSSECQDTNQESRKGLEFIIQRCTNSQPRSNREDIDDMEEIFRNWSLCISPSYESLATTTDSENLSQNPCSDPSLHKNLIHALDKPSSVGWGCGPNTWYFPTQALHAEKGEHEWQQL</sequence>
<evidence type="ECO:0000313" key="3">
    <source>
        <dbReference type="Proteomes" id="UP001313282"/>
    </source>
</evidence>